<sequence length="104" mass="11854">MLSYLWRILSKSSDDGAKQSISKFMDDEPPSIVNDALIRNFRSHPDQQLPAGWFNLCLSHCLKTHWPDVDDATAVCWLREYIGVKHGAQGFDWSYSAAKRVALE</sequence>
<dbReference type="Proteomes" id="UP000664699">
    <property type="component" value="Unassembled WGS sequence"/>
</dbReference>
<comment type="caution">
    <text evidence="1">The sequence shown here is derived from an EMBL/GenBank/DDBJ whole genome shotgun (WGS) entry which is preliminary data.</text>
</comment>
<reference evidence="1 2" key="1">
    <citation type="submission" date="2021-03" db="EMBL/GenBank/DDBJ databases">
        <title>Whole genome sequence of Agrobacterium sp. strain Rnr.</title>
        <authorList>
            <person name="Mafakheri H."/>
            <person name="Taghavi S.M."/>
            <person name="Nemanja K."/>
            <person name="Osdaghi E."/>
        </authorList>
    </citation>
    <scope>NUCLEOTIDE SEQUENCE [LARGE SCALE GENOMIC DNA]</scope>
    <source>
        <strain evidence="1 2">Rnr</strain>
    </source>
</reference>
<keyword evidence="2" id="KW-1185">Reference proteome</keyword>
<protein>
    <submittedName>
        <fullName evidence="1">Uncharacterized protein</fullName>
    </submittedName>
</protein>
<proteinExistence type="predicted"/>
<evidence type="ECO:0000313" key="2">
    <source>
        <dbReference type="Proteomes" id="UP000664699"/>
    </source>
</evidence>
<dbReference type="RefSeq" id="WP_207136090.1">
    <property type="nucleotide sequence ID" value="NZ_JAFLNA010000023.1"/>
</dbReference>
<name>A0ABS3ERH9_9HYPH</name>
<organism evidence="1 2">
    <name type="scientific">Agrobacterium burrii</name>
    <dbReference type="NCBI Taxonomy" id="2815339"/>
    <lineage>
        <taxon>Bacteria</taxon>
        <taxon>Pseudomonadati</taxon>
        <taxon>Pseudomonadota</taxon>
        <taxon>Alphaproteobacteria</taxon>
        <taxon>Hyphomicrobiales</taxon>
        <taxon>Rhizobiaceae</taxon>
        <taxon>Rhizobium/Agrobacterium group</taxon>
        <taxon>Agrobacterium</taxon>
        <taxon>Agrobacterium tumefaciens complex</taxon>
    </lineage>
</organism>
<evidence type="ECO:0000313" key="1">
    <source>
        <dbReference type="EMBL" id="MBO0134615.1"/>
    </source>
</evidence>
<gene>
    <name evidence="1" type="ORF">JZX89_28120</name>
</gene>
<dbReference type="EMBL" id="JAFLNA010000023">
    <property type="protein sequence ID" value="MBO0134615.1"/>
    <property type="molecule type" value="Genomic_DNA"/>
</dbReference>
<accession>A0ABS3ERH9</accession>